<evidence type="ECO:0000256" key="1">
    <source>
        <dbReference type="SAM" id="Phobius"/>
    </source>
</evidence>
<organism evidence="2 3">
    <name type="scientific">Sporomusa acidovorans (strain ATCC 49682 / DSM 3132 / Mol)</name>
    <dbReference type="NCBI Taxonomy" id="1123286"/>
    <lineage>
        <taxon>Bacteria</taxon>
        <taxon>Bacillati</taxon>
        <taxon>Bacillota</taxon>
        <taxon>Negativicutes</taxon>
        <taxon>Selenomonadales</taxon>
        <taxon>Sporomusaceae</taxon>
        <taxon>Sporomusa</taxon>
    </lineage>
</organism>
<dbReference type="Proteomes" id="UP000216052">
    <property type="component" value="Chromosome"/>
</dbReference>
<feature type="transmembrane region" description="Helical" evidence="1">
    <location>
        <begin position="6"/>
        <end position="21"/>
    </location>
</feature>
<proteinExistence type="predicted"/>
<gene>
    <name evidence="2" type="ORF">SPACI_054730</name>
</gene>
<feature type="transmembrane region" description="Helical" evidence="1">
    <location>
        <begin position="33"/>
        <end position="60"/>
    </location>
</feature>
<feature type="transmembrane region" description="Helical" evidence="1">
    <location>
        <begin position="88"/>
        <end position="111"/>
    </location>
</feature>
<evidence type="ECO:0000313" key="3">
    <source>
        <dbReference type="Proteomes" id="UP000216052"/>
    </source>
</evidence>
<keyword evidence="1" id="KW-0812">Transmembrane</keyword>
<sequence>MSNTVLLWLMFIAAWLTLFFMKKEEIKRWFPVALAAVVTTTIIHDAGTALGLWATIQAIFPFNEMLPYYYGTMPVLTMWVFKFTYERFWIYMLANLVLDIGFNFFLLNYFLPIRGIFEFYIHPLYSLPITLGHAVILYIYQVWQDDALLNSKTIKNMNLQPSAAKPLLYDDKKQK</sequence>
<accession>A0ABZ3JA82</accession>
<dbReference type="EMBL" id="CP155571">
    <property type="protein sequence ID" value="XFO75354.1"/>
    <property type="molecule type" value="Genomic_DNA"/>
</dbReference>
<evidence type="ECO:0000313" key="2">
    <source>
        <dbReference type="EMBL" id="XFO75354.1"/>
    </source>
</evidence>
<keyword evidence="1" id="KW-0472">Membrane</keyword>
<keyword evidence="1" id="KW-1133">Transmembrane helix</keyword>
<dbReference type="RefSeq" id="WP_093793355.1">
    <property type="nucleotide sequence ID" value="NZ_CP155571.1"/>
</dbReference>
<feature type="transmembrane region" description="Helical" evidence="1">
    <location>
        <begin position="123"/>
        <end position="143"/>
    </location>
</feature>
<protein>
    <recommendedName>
        <fullName evidence="4">Rod shape-determining protein MreD</fullName>
    </recommendedName>
</protein>
<reference evidence="2" key="1">
    <citation type="submission" date="2024-05" db="EMBL/GenBank/DDBJ databases">
        <title>Isolation and characterization of Sporomusa carbonis sp. nov., a carboxydotrophic hydrogenogen in the genus of Sporomusa isolated from a charcoal burning pile.</title>
        <authorList>
            <person name="Boeer T."/>
            <person name="Rosenbaum F."/>
            <person name="Eysell L."/>
            <person name="Mueller V."/>
            <person name="Daniel R."/>
            <person name="Poehlein A."/>
        </authorList>
    </citation>
    <scope>NUCLEOTIDE SEQUENCE [LARGE SCALE GENOMIC DNA]</scope>
    <source>
        <strain evidence="2">DSM 3132</strain>
    </source>
</reference>
<name>A0ABZ3JA82_SPOA4</name>
<keyword evidence="3" id="KW-1185">Reference proteome</keyword>
<evidence type="ECO:0008006" key="4">
    <source>
        <dbReference type="Google" id="ProtNLM"/>
    </source>
</evidence>